<sequence>MDASALDFIVKHDRKARAAHGSPSLPLVVGINGPQGAGKTTLTASLVHSLKEHSLTAVAVSIDDFYLPHNQLSCLSPNNPLLQFRGNPGTHDIALAVSVVEALKSHQQHVLIPRYEKSLHNGRGDRLPPDQWTQVTEPVHVILIEGWCLGFTPVLDPQEILTRTSEGRRQLEASLQIDPPIPEYTLPDLLQVQNELTSFDALHSLLDVFIHISTSNLSNVFEWRQEQEDSMRVRLHDAQAGLSSQQLIGFISRFIPQYWIGLPTLRQENIDSKFKYSRPDCFLKLEIDKSRRVVQKAQRKAQSSTYLRLPIANETPSVFRKSMTGMNAYQKHMAFVNAYARHYEGDSSSAKTSAAIPSELDILRKNHKFLRTDEDDAPDSTDTSNPNSNWEQRIAKKYYDKLFKEFAIANLERYKEGRVALRWRSKREVVSGIGQFTCANTKCKHRAPFMPPPIPASYPFPVARPPPSHQNPNTHRNHQPNLRSWEVNFVYKEDGETKNALVKIRLCGECGWMLNYKKELERKEAEIKAARKRERAREREERREQKGKKKRQKAGEDLGDDENDKVALESEDESDRSSDNQSDSNEKADKDAALKTSTLSTSASDIWGAPVVLETEKSKDEEMDEFFDSLFAQ</sequence>
<dbReference type="STRING" id="246404.A0A507F8F0"/>
<accession>A0A507F8F0</accession>
<feature type="compositionally biased region" description="Acidic residues" evidence="1">
    <location>
        <begin position="557"/>
        <end position="574"/>
    </location>
</feature>
<dbReference type="SUPFAM" id="SSF52540">
    <property type="entry name" value="P-loop containing nucleoside triphosphate hydrolases"/>
    <property type="match status" value="1"/>
</dbReference>
<organism evidence="3 4">
    <name type="scientific">Chytriomyces confervae</name>
    <dbReference type="NCBI Taxonomy" id="246404"/>
    <lineage>
        <taxon>Eukaryota</taxon>
        <taxon>Fungi</taxon>
        <taxon>Fungi incertae sedis</taxon>
        <taxon>Chytridiomycota</taxon>
        <taxon>Chytridiomycota incertae sedis</taxon>
        <taxon>Chytridiomycetes</taxon>
        <taxon>Chytridiales</taxon>
        <taxon>Chytriomycetaceae</taxon>
        <taxon>Chytriomyces</taxon>
    </lineage>
</organism>
<proteinExistence type="predicted"/>
<dbReference type="Pfam" id="PF09725">
    <property type="entry name" value="Fra10Ac1"/>
    <property type="match status" value="1"/>
</dbReference>
<dbReference type="OrthoDB" id="347435at2759"/>
<comment type="caution">
    <text evidence="3">The sequence shown here is derived from an EMBL/GenBank/DDBJ whole genome shotgun (WGS) entry which is preliminary data.</text>
</comment>
<dbReference type="AlphaFoldDB" id="A0A507F8F0"/>
<reference evidence="3 4" key="1">
    <citation type="journal article" date="2019" name="Sci. Rep.">
        <title>Comparative genomics of chytrid fungi reveal insights into the obligate biotrophic and pathogenic lifestyle of Synchytrium endobioticum.</title>
        <authorList>
            <person name="van de Vossenberg B.T.L.H."/>
            <person name="Warris S."/>
            <person name="Nguyen H.D.T."/>
            <person name="van Gent-Pelzer M.P.E."/>
            <person name="Joly D.L."/>
            <person name="van de Geest H.C."/>
            <person name="Bonants P.J.M."/>
            <person name="Smith D.S."/>
            <person name="Levesque C.A."/>
            <person name="van der Lee T.A.J."/>
        </authorList>
    </citation>
    <scope>NUCLEOTIDE SEQUENCE [LARGE SCALE GENOMIC DNA]</scope>
    <source>
        <strain evidence="3 4">CBS 675.73</strain>
    </source>
</reference>
<dbReference type="InterPro" id="IPR027417">
    <property type="entry name" value="P-loop_NTPase"/>
</dbReference>
<dbReference type="GO" id="GO:0005524">
    <property type="term" value="F:ATP binding"/>
    <property type="evidence" value="ECO:0007669"/>
    <property type="project" value="InterPro"/>
</dbReference>
<feature type="compositionally biased region" description="Low complexity" evidence="1">
    <location>
        <begin position="594"/>
        <end position="604"/>
    </location>
</feature>
<dbReference type="Proteomes" id="UP000320333">
    <property type="component" value="Unassembled WGS sequence"/>
</dbReference>
<dbReference type="EMBL" id="QEAP01000246">
    <property type="protein sequence ID" value="TPX71618.1"/>
    <property type="molecule type" value="Genomic_DNA"/>
</dbReference>
<dbReference type="Gene3D" id="3.40.50.300">
    <property type="entry name" value="P-loop containing nucleotide triphosphate hydrolases"/>
    <property type="match status" value="1"/>
</dbReference>
<name>A0A507F8F0_9FUNG</name>
<feature type="compositionally biased region" description="Basic and acidic residues" evidence="1">
    <location>
        <begin position="584"/>
        <end position="593"/>
    </location>
</feature>
<evidence type="ECO:0000313" key="3">
    <source>
        <dbReference type="EMBL" id="TPX71618.1"/>
    </source>
</evidence>
<gene>
    <name evidence="3" type="ORF">CcCBS67573_g06118</name>
</gene>
<keyword evidence="4" id="KW-1185">Reference proteome</keyword>
<feature type="compositionally biased region" description="Basic and acidic residues" evidence="1">
    <location>
        <begin position="531"/>
        <end position="544"/>
    </location>
</feature>
<evidence type="ECO:0000256" key="1">
    <source>
        <dbReference type="SAM" id="MobiDB-lite"/>
    </source>
</evidence>
<dbReference type="InterPro" id="IPR006083">
    <property type="entry name" value="PRK/URK"/>
</dbReference>
<dbReference type="Pfam" id="PF00485">
    <property type="entry name" value="PRK"/>
    <property type="match status" value="1"/>
</dbReference>
<evidence type="ECO:0000313" key="4">
    <source>
        <dbReference type="Proteomes" id="UP000320333"/>
    </source>
</evidence>
<evidence type="ECO:0000259" key="2">
    <source>
        <dbReference type="Pfam" id="PF00485"/>
    </source>
</evidence>
<protein>
    <recommendedName>
        <fullName evidence="2">Phosphoribulokinase/uridine kinase domain-containing protein</fullName>
    </recommendedName>
</protein>
<dbReference type="InterPro" id="IPR019129">
    <property type="entry name" value="Folate-sensitive_fs_Fra10Ac1"/>
</dbReference>
<dbReference type="GO" id="GO:0016301">
    <property type="term" value="F:kinase activity"/>
    <property type="evidence" value="ECO:0007669"/>
    <property type="project" value="InterPro"/>
</dbReference>
<feature type="domain" description="Phosphoribulokinase/uridine kinase" evidence="2">
    <location>
        <begin position="28"/>
        <end position="146"/>
    </location>
</feature>
<dbReference type="PANTHER" id="PTHR10285">
    <property type="entry name" value="URIDINE KINASE"/>
    <property type="match status" value="1"/>
</dbReference>
<feature type="region of interest" description="Disordered" evidence="1">
    <location>
        <begin position="531"/>
        <end position="611"/>
    </location>
</feature>